<dbReference type="GO" id="GO:0008643">
    <property type="term" value="P:carbohydrate transport"/>
    <property type="evidence" value="ECO:0007669"/>
    <property type="project" value="InterPro"/>
</dbReference>
<keyword evidence="4" id="KW-1185">Reference proteome</keyword>
<dbReference type="eggNOG" id="ENOG50340BR">
    <property type="taxonomic scope" value="Bacteria"/>
</dbReference>
<evidence type="ECO:0000256" key="1">
    <source>
        <dbReference type="ARBA" id="ARBA00008769"/>
    </source>
</evidence>
<comment type="similarity">
    <text evidence="1 2">Belongs to the OprB family.</text>
</comment>
<dbReference type="OrthoDB" id="7058314at2"/>
<dbReference type="InterPro" id="IPR038673">
    <property type="entry name" value="OprB_sf"/>
</dbReference>
<sequence>MACSAPSQAQNWEATGAGVITYQRTNRPAIASEIAGSADLILTKIQLSSSWVLHLEAASSLDAQRIASNLPEANTDAGSALNKDGKGRLQLSELYYQHRLNSTQQISAGLVDISGFFEQSRIASDEATQFLGTYFTGNPLIEFPDYTLGVVYEHELAPGTVLRAGVSSSNGLADNSARSYNQVLSLTEKEKGVFAITSLSWRNQAYLIRLGAWTNTADHKSLDLNRSTANNYGLYLLTGYQTGNHAWNMRLGLANEQVSKAMAFSSLGYQYRFAEYVFGIGLARAFLSTNLQDNSVKDTEQYELYVRYALTPKIYLTADLQNIVNSDFIASETNKNRSTIVIGLRLSWLFG</sequence>
<dbReference type="InterPro" id="IPR007049">
    <property type="entry name" value="Carb-sel_porin_OprB"/>
</dbReference>
<name>G4QHI7_GLANF</name>
<accession>G4QHI7</accession>
<dbReference type="Pfam" id="PF04966">
    <property type="entry name" value="OprB"/>
    <property type="match status" value="2"/>
</dbReference>
<gene>
    <name evidence="3" type="ordered locus">GNIT_1864</name>
</gene>
<dbReference type="RefSeq" id="WP_014108847.1">
    <property type="nucleotide sequence ID" value="NC_016041.1"/>
</dbReference>
<dbReference type="AlphaFoldDB" id="G4QHI7"/>
<dbReference type="SUPFAM" id="SSF56935">
    <property type="entry name" value="Porins"/>
    <property type="match status" value="1"/>
</dbReference>
<dbReference type="GO" id="GO:0015288">
    <property type="term" value="F:porin activity"/>
    <property type="evidence" value="ECO:0007669"/>
    <property type="project" value="InterPro"/>
</dbReference>
<dbReference type="GO" id="GO:0016020">
    <property type="term" value="C:membrane"/>
    <property type="evidence" value="ECO:0007669"/>
    <property type="project" value="InterPro"/>
</dbReference>
<evidence type="ECO:0000313" key="3">
    <source>
        <dbReference type="EMBL" id="AEP29973.1"/>
    </source>
</evidence>
<dbReference type="KEGG" id="gni:GNIT_1864"/>
<dbReference type="HOGENOM" id="CLU_789320_0_0_6"/>
<proteinExistence type="inferred from homology"/>
<dbReference type="STRING" id="1085623.GNIT_1864"/>
<organism evidence="3 4">
    <name type="scientific">Glaciecola nitratireducens (strain JCM 12485 / KCTC 12276 / FR1064)</name>
    <dbReference type="NCBI Taxonomy" id="1085623"/>
    <lineage>
        <taxon>Bacteria</taxon>
        <taxon>Pseudomonadati</taxon>
        <taxon>Pseudomonadota</taxon>
        <taxon>Gammaproteobacteria</taxon>
        <taxon>Alteromonadales</taxon>
        <taxon>Alteromonadaceae</taxon>
        <taxon>Brumicola</taxon>
    </lineage>
</organism>
<protein>
    <submittedName>
        <fullName evidence="3">Uncharacterized protein</fullName>
    </submittedName>
</protein>
<dbReference type="Proteomes" id="UP000009282">
    <property type="component" value="Chromosome"/>
</dbReference>
<evidence type="ECO:0000313" key="4">
    <source>
        <dbReference type="Proteomes" id="UP000009282"/>
    </source>
</evidence>
<dbReference type="EMBL" id="CP003060">
    <property type="protein sequence ID" value="AEP29973.1"/>
    <property type="molecule type" value="Genomic_DNA"/>
</dbReference>
<evidence type="ECO:0000256" key="2">
    <source>
        <dbReference type="RuleBase" id="RU363072"/>
    </source>
</evidence>
<reference evidence="3 4" key="1">
    <citation type="journal article" date="2011" name="J. Bacteriol.">
        <title>Complete genome sequence of seawater bacterium Glaciecola nitratireducens FR1064T.</title>
        <authorList>
            <person name="Bian F."/>
            <person name="Qin Q.L."/>
            <person name="Xie B.B."/>
            <person name="Shu Y.L."/>
            <person name="Zhang X.Y."/>
            <person name="Yu Y."/>
            <person name="Chen B."/>
            <person name="Chen X.L."/>
            <person name="Zhou B.C."/>
            <person name="Zhang Y.Z."/>
        </authorList>
    </citation>
    <scope>NUCLEOTIDE SEQUENCE [LARGE SCALE GENOMIC DNA]</scope>
    <source>
        <strain evidence="4">JCM 12485 / KCTC 12276 / FR1064</strain>
    </source>
</reference>
<dbReference type="Gene3D" id="2.40.160.180">
    <property type="entry name" value="Carbohydrate-selective porin OprB"/>
    <property type="match status" value="1"/>
</dbReference>